<sequence length="211" mass="21978">MNSSRRIAVLLVIASFSLAACGSSDDSSDSVPSDTAATTDPVATADTTTPAADSAPAATTDASSDDEKDEKDEAGDSAPPSRRTTIDDVSVFDPSSPDGDFPRAAVPVDAYAASEVLDEPTDGEVEATVSALETDGHVVIPVVIETCTLVAVWALPHPGELVVGYEEHPNVDCIRSVPRTAVFTLPVAGENSEGEWDFAEPYDVTLQRRVG</sequence>
<organism evidence="3 4">
    <name type="scientific">Ilumatobacter coccineus (strain NBRC 103263 / KCTC 29153 / YM16-304)</name>
    <dbReference type="NCBI Taxonomy" id="1313172"/>
    <lineage>
        <taxon>Bacteria</taxon>
        <taxon>Bacillati</taxon>
        <taxon>Actinomycetota</taxon>
        <taxon>Acidimicrobiia</taxon>
        <taxon>Acidimicrobiales</taxon>
        <taxon>Ilumatobacteraceae</taxon>
        <taxon>Ilumatobacter</taxon>
    </lineage>
</organism>
<feature type="compositionally biased region" description="Acidic residues" evidence="1">
    <location>
        <begin position="63"/>
        <end position="75"/>
    </location>
</feature>
<evidence type="ECO:0008006" key="5">
    <source>
        <dbReference type="Google" id="ProtNLM"/>
    </source>
</evidence>
<name>A0A6C7E5D8_ILUCY</name>
<dbReference type="RefSeq" id="WP_015439713.1">
    <property type="nucleotide sequence ID" value="NC_020520.1"/>
</dbReference>
<evidence type="ECO:0000313" key="3">
    <source>
        <dbReference type="EMBL" id="BAN00465.1"/>
    </source>
</evidence>
<evidence type="ECO:0000256" key="1">
    <source>
        <dbReference type="SAM" id="MobiDB-lite"/>
    </source>
</evidence>
<proteinExistence type="predicted"/>
<reference evidence="3 4" key="1">
    <citation type="journal article" date="2013" name="Int. J. Syst. Evol. Microbiol.">
        <title>Ilumatobacter nonamiense sp. nov. and Ilumatobacter coccineum sp. nov., isolated from seashore sand.</title>
        <authorList>
            <person name="Matsumoto A."/>
            <person name="Kasai H."/>
            <person name="Matsuo Y."/>
            <person name="Shizuri Y."/>
            <person name="Ichikawa N."/>
            <person name="Fujita N."/>
            <person name="Omura S."/>
            <person name="Takahashi Y."/>
        </authorList>
    </citation>
    <scope>NUCLEOTIDE SEQUENCE [LARGE SCALE GENOMIC DNA]</scope>
    <source>
        <strain evidence="4">NBRC 103263 / KCTC 29153 / YM16-304</strain>
    </source>
</reference>
<feature type="compositionally biased region" description="Low complexity" evidence="1">
    <location>
        <begin position="21"/>
        <end position="62"/>
    </location>
</feature>
<feature type="chain" id="PRO_5038709744" description="Lipoprotein" evidence="2">
    <location>
        <begin position="20"/>
        <end position="211"/>
    </location>
</feature>
<keyword evidence="4" id="KW-1185">Reference proteome</keyword>
<keyword evidence="2" id="KW-0732">Signal</keyword>
<feature type="compositionally biased region" description="Low complexity" evidence="1">
    <location>
        <begin position="87"/>
        <end position="99"/>
    </location>
</feature>
<dbReference type="EMBL" id="AP012057">
    <property type="protein sequence ID" value="BAN00465.1"/>
    <property type="molecule type" value="Genomic_DNA"/>
</dbReference>
<dbReference type="OrthoDB" id="5244602at2"/>
<feature type="region of interest" description="Disordered" evidence="1">
    <location>
        <begin position="21"/>
        <end position="103"/>
    </location>
</feature>
<gene>
    <name evidence="3" type="ORF">YM304_01510</name>
</gene>
<dbReference type="PROSITE" id="PS51257">
    <property type="entry name" value="PROKAR_LIPOPROTEIN"/>
    <property type="match status" value="1"/>
</dbReference>
<dbReference type="AlphaFoldDB" id="A0A6C7E5D8"/>
<dbReference type="KEGG" id="aym:YM304_01510"/>
<dbReference type="Proteomes" id="UP000011863">
    <property type="component" value="Chromosome"/>
</dbReference>
<protein>
    <recommendedName>
        <fullName evidence="5">Lipoprotein</fullName>
    </recommendedName>
</protein>
<accession>A0A6C7E5D8</accession>
<evidence type="ECO:0000313" key="4">
    <source>
        <dbReference type="Proteomes" id="UP000011863"/>
    </source>
</evidence>
<evidence type="ECO:0000256" key="2">
    <source>
        <dbReference type="SAM" id="SignalP"/>
    </source>
</evidence>
<feature type="signal peptide" evidence="2">
    <location>
        <begin position="1"/>
        <end position="19"/>
    </location>
</feature>